<dbReference type="Gene3D" id="3.60.10.10">
    <property type="entry name" value="Endonuclease/exonuclease/phosphatase"/>
    <property type="match status" value="1"/>
</dbReference>
<sequence length="458" mass="51534">VISTIKHFALAPSSHLVVGLLVGCLVAWFSLVLSTFPFMGCNTFFLSPCLPSLMKTPHHSFKCQLFFKPSFSCCTKNCVESWVNPNERQSFDHEVDIDRHWVDSNSSSLSSNSKERFTVVSYNILGVKNASKHKHLYPNVPSEYMKWDRRKRLICEELIGWDSDIICLQEVDKYDDILRSLEKESYVGTYKKRTGDSVDGCAMFWKTDRFRLLETENIEFEGFGLRNNVAQISVFEMRKASSRRVLVGNIHVLFNPSRGDIKLGQIQLLLSSAQVLSEKWGGVPIVLVGDFNSTPQGAIYQFLSSSELDVTLHDKRFLSGQRSSPLPQSGGSQGHMSRAVVLMDRFLKNSWTDAEVRNLTGNTNGTIVKHPLRLNSSYASVKVAEGSTRTRDSYGEPLATSFHSKFLGTVDYLWYSEGLVPTRVLDTPPIEILQKTRGLPHKTLGSDHLALVSEFAFA</sequence>
<evidence type="ECO:0000256" key="1">
    <source>
        <dbReference type="SAM" id="Phobius"/>
    </source>
</evidence>
<protein>
    <recommendedName>
        <fullName evidence="2">Endonuclease/exonuclease/phosphatase domain-containing protein</fullName>
    </recommendedName>
</protein>
<dbReference type="Proteomes" id="UP000230069">
    <property type="component" value="Unassembled WGS sequence"/>
</dbReference>
<feature type="non-terminal residue" evidence="3">
    <location>
        <position position="1"/>
    </location>
</feature>
<keyword evidence="1" id="KW-0472">Membrane</keyword>
<dbReference type="PANTHER" id="PTHR12121">
    <property type="entry name" value="CARBON CATABOLITE REPRESSOR PROTEIN 4"/>
    <property type="match status" value="1"/>
</dbReference>
<name>A0A2G5D820_AQUCA</name>
<evidence type="ECO:0000313" key="3">
    <source>
        <dbReference type="EMBL" id="PIA39653.1"/>
    </source>
</evidence>
<evidence type="ECO:0000313" key="4">
    <source>
        <dbReference type="Proteomes" id="UP000230069"/>
    </source>
</evidence>
<dbReference type="Pfam" id="PF03372">
    <property type="entry name" value="Exo_endo_phos"/>
    <property type="match status" value="1"/>
</dbReference>
<keyword evidence="1" id="KW-0812">Transmembrane</keyword>
<dbReference type="FunCoup" id="A0A2G5D820">
    <property type="interactions" value="2633"/>
</dbReference>
<dbReference type="InterPro" id="IPR036691">
    <property type="entry name" value="Endo/exonu/phosph_ase_sf"/>
</dbReference>
<feature type="domain" description="Endonuclease/exonuclease/phosphatase" evidence="2">
    <location>
        <begin position="121"/>
        <end position="448"/>
    </location>
</feature>
<dbReference type="AlphaFoldDB" id="A0A2G5D820"/>
<dbReference type="SUPFAM" id="SSF56219">
    <property type="entry name" value="DNase I-like"/>
    <property type="match status" value="1"/>
</dbReference>
<keyword evidence="4" id="KW-1185">Reference proteome</keyword>
<evidence type="ECO:0000259" key="2">
    <source>
        <dbReference type="Pfam" id="PF03372"/>
    </source>
</evidence>
<organism evidence="3 4">
    <name type="scientific">Aquilegia coerulea</name>
    <name type="common">Rocky mountain columbine</name>
    <dbReference type="NCBI Taxonomy" id="218851"/>
    <lineage>
        <taxon>Eukaryota</taxon>
        <taxon>Viridiplantae</taxon>
        <taxon>Streptophyta</taxon>
        <taxon>Embryophyta</taxon>
        <taxon>Tracheophyta</taxon>
        <taxon>Spermatophyta</taxon>
        <taxon>Magnoliopsida</taxon>
        <taxon>Ranunculales</taxon>
        <taxon>Ranunculaceae</taxon>
        <taxon>Thalictroideae</taxon>
        <taxon>Aquilegia</taxon>
    </lineage>
</organism>
<dbReference type="InterPro" id="IPR005135">
    <property type="entry name" value="Endo/exonuclease/phosphatase"/>
</dbReference>
<dbReference type="InterPro" id="IPR050410">
    <property type="entry name" value="CCR4/nocturin_mRNA_transcr"/>
</dbReference>
<feature type="transmembrane region" description="Helical" evidence="1">
    <location>
        <begin position="16"/>
        <end position="39"/>
    </location>
</feature>
<reference evidence="3 4" key="1">
    <citation type="submission" date="2017-09" db="EMBL/GenBank/DDBJ databases">
        <title>WGS assembly of Aquilegia coerulea Goldsmith.</title>
        <authorList>
            <person name="Hodges S."/>
            <person name="Kramer E."/>
            <person name="Nordborg M."/>
            <person name="Tomkins J."/>
            <person name="Borevitz J."/>
            <person name="Derieg N."/>
            <person name="Yan J."/>
            <person name="Mihaltcheva S."/>
            <person name="Hayes R.D."/>
            <person name="Rokhsar D."/>
        </authorList>
    </citation>
    <scope>NUCLEOTIDE SEQUENCE [LARGE SCALE GENOMIC DNA]</scope>
    <source>
        <strain evidence="4">cv. Goldsmith</strain>
    </source>
</reference>
<keyword evidence="1" id="KW-1133">Transmembrane helix</keyword>
<proteinExistence type="predicted"/>
<gene>
    <name evidence="3" type="ORF">AQUCO_02600243v1</name>
</gene>
<dbReference type="EMBL" id="KZ305043">
    <property type="protein sequence ID" value="PIA39653.1"/>
    <property type="molecule type" value="Genomic_DNA"/>
</dbReference>
<accession>A0A2G5D820</accession>
<dbReference type="GO" id="GO:0000175">
    <property type="term" value="F:3'-5'-RNA exonuclease activity"/>
    <property type="evidence" value="ECO:0007669"/>
    <property type="project" value="TreeGrafter"/>
</dbReference>
<dbReference type="OrthoDB" id="428734at2759"/>
<dbReference type="InParanoid" id="A0A2G5D820"/>
<dbReference type="PANTHER" id="PTHR12121:SF82">
    <property type="entry name" value="CARBON CATABOLITE REPRESSOR PROTEIN 4 HOMOLOG 3"/>
    <property type="match status" value="1"/>
</dbReference>